<sequence length="353" mass="39563">MPIDCNPGQGREGEDPSIYLRVQRNFAYEWYVIKADSKTPQADEKLLTPVLPKSPKHLWYSGCGVIGSTIYVVGGEDNDNSLNDDVYYIDTRRPSGGWKKGCSMKKPRSHPYSLTVDRKLYVLGSTFDPANLHDEPPYAEAFDERESRWTELPADMDPLPSLICGHAVLDNPKRFLFHSQGFPSLYYYHIDSDSWGVFSESTLDFGGKNTSALVDGILYCLDYRHPGFMFGLDVSNPGNKLQKVLGFDKDIKEKKPLPQPDSPHSNTGPRGFLVPMGNSKLAVLWAGMLPRRVHRLRALEPDKEEAKLLVSYSILNMYKQPNATTGGVDFVAETLSVSYYNVLGSKLNNCLPV</sequence>
<accession>A0ACB7YAP4</accession>
<dbReference type="EMBL" id="CM037157">
    <property type="protein sequence ID" value="KAH7850024.1"/>
    <property type="molecule type" value="Genomic_DNA"/>
</dbReference>
<evidence type="ECO:0000313" key="2">
    <source>
        <dbReference type="Proteomes" id="UP000828048"/>
    </source>
</evidence>
<name>A0ACB7YAP4_9ERIC</name>
<dbReference type="Proteomes" id="UP000828048">
    <property type="component" value="Chromosome 7"/>
</dbReference>
<proteinExistence type="predicted"/>
<evidence type="ECO:0000313" key="1">
    <source>
        <dbReference type="EMBL" id="KAH7850024.1"/>
    </source>
</evidence>
<protein>
    <submittedName>
        <fullName evidence="1">Uncharacterized protein</fullName>
    </submittedName>
</protein>
<reference evidence="1 2" key="1">
    <citation type="journal article" date="2021" name="Hortic Res">
        <title>High-quality reference genome and annotation aids understanding of berry development for evergreen blueberry (Vaccinium darrowii).</title>
        <authorList>
            <person name="Yu J."/>
            <person name="Hulse-Kemp A.M."/>
            <person name="Babiker E."/>
            <person name="Staton M."/>
        </authorList>
    </citation>
    <scope>NUCLEOTIDE SEQUENCE [LARGE SCALE GENOMIC DNA]</scope>
    <source>
        <strain evidence="2">cv. NJ 8807/NJ 8810</strain>
        <tissue evidence="1">Young leaf</tissue>
    </source>
</reference>
<comment type="caution">
    <text evidence="1">The sequence shown here is derived from an EMBL/GenBank/DDBJ whole genome shotgun (WGS) entry which is preliminary data.</text>
</comment>
<keyword evidence="2" id="KW-1185">Reference proteome</keyword>
<organism evidence="1 2">
    <name type="scientific">Vaccinium darrowii</name>
    <dbReference type="NCBI Taxonomy" id="229202"/>
    <lineage>
        <taxon>Eukaryota</taxon>
        <taxon>Viridiplantae</taxon>
        <taxon>Streptophyta</taxon>
        <taxon>Embryophyta</taxon>
        <taxon>Tracheophyta</taxon>
        <taxon>Spermatophyta</taxon>
        <taxon>Magnoliopsida</taxon>
        <taxon>eudicotyledons</taxon>
        <taxon>Gunneridae</taxon>
        <taxon>Pentapetalae</taxon>
        <taxon>asterids</taxon>
        <taxon>Ericales</taxon>
        <taxon>Ericaceae</taxon>
        <taxon>Vaccinioideae</taxon>
        <taxon>Vaccinieae</taxon>
        <taxon>Vaccinium</taxon>
    </lineage>
</organism>
<gene>
    <name evidence="1" type="ORF">Vadar_026636</name>
</gene>